<dbReference type="AlphaFoldDB" id="A0A4Y2IX28"/>
<dbReference type="InterPro" id="IPR043127">
    <property type="entry name" value="Sec-1-like_dom3a"/>
</dbReference>
<accession>A0A4Y2IX28</accession>
<dbReference type="FunFam" id="3.40.50.2060:FF:000002">
    <property type="entry name" value="sec1 family domain-containing protein 1"/>
    <property type="match status" value="1"/>
</dbReference>
<dbReference type="Pfam" id="PF00995">
    <property type="entry name" value="Sec1"/>
    <property type="match status" value="1"/>
</dbReference>
<comment type="function">
    <text evidence="6">Non-vital for development.</text>
</comment>
<evidence type="ECO:0000256" key="5">
    <source>
        <dbReference type="ARBA" id="ARBA00023136"/>
    </source>
</evidence>
<dbReference type="SUPFAM" id="SSF56815">
    <property type="entry name" value="Sec1/munc18-like (SM) proteins"/>
    <property type="match status" value="1"/>
</dbReference>
<dbReference type="FunFam" id="1.25.40.60:FF:000002">
    <property type="entry name" value="Sec1 family domain containing 1"/>
    <property type="match status" value="1"/>
</dbReference>
<evidence type="ECO:0000256" key="3">
    <source>
        <dbReference type="ARBA" id="ARBA00009884"/>
    </source>
</evidence>
<dbReference type="Gene3D" id="3.40.50.2060">
    <property type="match status" value="1"/>
</dbReference>
<organism evidence="8 9">
    <name type="scientific">Araneus ventricosus</name>
    <name type="common">Orbweaver spider</name>
    <name type="synonym">Epeira ventricosa</name>
    <dbReference type="NCBI Taxonomy" id="182803"/>
    <lineage>
        <taxon>Eukaryota</taxon>
        <taxon>Metazoa</taxon>
        <taxon>Ecdysozoa</taxon>
        <taxon>Arthropoda</taxon>
        <taxon>Chelicerata</taxon>
        <taxon>Arachnida</taxon>
        <taxon>Araneae</taxon>
        <taxon>Araneomorphae</taxon>
        <taxon>Entelegynae</taxon>
        <taxon>Araneoidea</taxon>
        <taxon>Araneidae</taxon>
        <taxon>Araneus</taxon>
    </lineage>
</organism>
<dbReference type="EMBL" id="BGPR01002995">
    <property type="protein sequence ID" value="GBM82225.1"/>
    <property type="molecule type" value="Genomic_DNA"/>
</dbReference>
<evidence type="ECO:0000313" key="9">
    <source>
        <dbReference type="Proteomes" id="UP000499080"/>
    </source>
</evidence>
<comment type="similarity">
    <text evidence="3">Belongs to the STXBP/unc-18/SEC1 family.</text>
</comment>
<evidence type="ECO:0000256" key="2">
    <source>
        <dbReference type="ARBA" id="ARBA00004496"/>
    </source>
</evidence>
<dbReference type="Gene3D" id="3.90.830.10">
    <property type="entry name" value="Syntaxin Binding Protein 1, Chain A, domain 2"/>
    <property type="match status" value="1"/>
</dbReference>
<dbReference type="GO" id="GO:0005737">
    <property type="term" value="C:cytoplasm"/>
    <property type="evidence" value="ECO:0007669"/>
    <property type="project" value="UniProtKB-SubCell"/>
</dbReference>
<evidence type="ECO:0000256" key="7">
    <source>
        <dbReference type="ARBA" id="ARBA00073989"/>
    </source>
</evidence>
<name>A0A4Y2IX28_ARAVE</name>
<dbReference type="Gene3D" id="3.40.50.1910">
    <property type="match status" value="1"/>
</dbReference>
<evidence type="ECO:0000256" key="6">
    <source>
        <dbReference type="ARBA" id="ARBA00056448"/>
    </source>
</evidence>
<evidence type="ECO:0000256" key="4">
    <source>
        <dbReference type="ARBA" id="ARBA00022490"/>
    </source>
</evidence>
<comment type="subcellular location">
    <subcellularLocation>
        <location evidence="2">Cytoplasm</location>
    </subcellularLocation>
    <subcellularLocation>
        <location evidence="1">Membrane</location>
        <topology evidence="1">Peripheral membrane protein</topology>
    </subcellularLocation>
</comment>
<keyword evidence="5" id="KW-0472">Membrane</keyword>
<dbReference type="GO" id="GO:0016020">
    <property type="term" value="C:membrane"/>
    <property type="evidence" value="ECO:0007669"/>
    <property type="project" value="UniProtKB-SubCell"/>
</dbReference>
<gene>
    <name evidence="8" type="primary">SCFD1</name>
    <name evidence="8" type="ORF">AVEN_93100_1</name>
</gene>
<evidence type="ECO:0000313" key="8">
    <source>
        <dbReference type="EMBL" id="GBM82225.1"/>
    </source>
</evidence>
<dbReference type="Proteomes" id="UP000499080">
    <property type="component" value="Unassembled WGS sequence"/>
</dbReference>
<dbReference type="InterPro" id="IPR036045">
    <property type="entry name" value="Sec1-like_sf"/>
</dbReference>
<keyword evidence="9" id="KW-1185">Reference proteome</keyword>
<keyword evidence="4" id="KW-0963">Cytoplasm</keyword>
<sequence>MASVLREKQINGLKRMLNFNVNISKTSVAEPVWKVLVYDRYGQDIISPLLSVRDLREMGVTLHLLLHSDRETIPDVPVIYFVMPNEENISRIGQDFRNQLYDSFYLNFISPISRSYLEDLASAALQAGCVSSINSVFDQYLNFITLENNMCILKHQDRSSLNYYAINRGDMKDTEMEILIDSIVDSLFSVFVTLGIVPIIRCPRGNAAEMVSEKLDKKIRENLRDTRNSLFASDGIPSSFSFQRPLLVILDRNQDMATPLHHTWTYQALAHDVLDLQLNRVTMDEATEKTGHLGAKPRKRTKMFDLSPSDKFWMQYKGSPFPIVAEAVQEELDAYRSSEEEVKRLKSAMGLDASSGADEATGSMSDNTAKLTSAVSSLPELLEKKRLIDMHMTVATAILDHIKSRKLDVYFEIEEKIMGRATLEKSLMDMITDPEAGLPTDKLRLFLISFICGPTMTEAEVDQYVTALKDAGCDVESVQYMRRWKTYSKLSSHTASQYSGGTKTVSMFSKLMSHGSQFVMEGVKNLVVKKHNLPITRIVDSLMEMKSLPETDDYRYFDPKLLRPMDSSSVPRNRSPFQDAVVFVVGGGNYIEYQNLVDYTKGKTNPVQKKIIYGSTDLVNADQFLRQLHLLGTDMQ</sequence>
<dbReference type="GO" id="GO:0016192">
    <property type="term" value="P:vesicle-mediated transport"/>
    <property type="evidence" value="ECO:0007669"/>
    <property type="project" value="InterPro"/>
</dbReference>
<dbReference type="PANTHER" id="PTHR11679">
    <property type="entry name" value="VESICLE PROTEIN SORTING-ASSOCIATED"/>
    <property type="match status" value="1"/>
</dbReference>
<dbReference type="PIRSF" id="PIRSF005715">
    <property type="entry name" value="VPS45_Sec1"/>
    <property type="match status" value="1"/>
</dbReference>
<dbReference type="Gene3D" id="1.25.40.60">
    <property type="match status" value="1"/>
</dbReference>
<dbReference type="InterPro" id="IPR043154">
    <property type="entry name" value="Sec-1-like_dom1"/>
</dbReference>
<protein>
    <recommendedName>
        <fullName evidence="7">Protein sly1 homolog</fullName>
    </recommendedName>
</protein>
<dbReference type="OrthoDB" id="10251230at2759"/>
<comment type="caution">
    <text evidence="8">The sequence shown here is derived from an EMBL/GenBank/DDBJ whole genome shotgun (WGS) entry which is preliminary data.</text>
</comment>
<dbReference type="InterPro" id="IPR027482">
    <property type="entry name" value="Sec1-like_dom2"/>
</dbReference>
<evidence type="ECO:0000256" key="1">
    <source>
        <dbReference type="ARBA" id="ARBA00004170"/>
    </source>
</evidence>
<proteinExistence type="inferred from homology"/>
<dbReference type="InterPro" id="IPR001619">
    <property type="entry name" value="Sec1-like"/>
</dbReference>
<reference evidence="8 9" key="1">
    <citation type="journal article" date="2019" name="Sci. Rep.">
        <title>Orb-weaving spider Araneus ventricosus genome elucidates the spidroin gene catalogue.</title>
        <authorList>
            <person name="Kono N."/>
            <person name="Nakamura H."/>
            <person name="Ohtoshi R."/>
            <person name="Moran D.A.P."/>
            <person name="Shinohara A."/>
            <person name="Yoshida Y."/>
            <person name="Fujiwara M."/>
            <person name="Mori M."/>
            <person name="Tomita M."/>
            <person name="Arakawa K."/>
        </authorList>
    </citation>
    <scope>NUCLEOTIDE SEQUENCE [LARGE SCALE GENOMIC DNA]</scope>
</reference>